<keyword evidence="2" id="KW-1185">Reference proteome</keyword>
<dbReference type="EMBL" id="JAUSUZ010000001">
    <property type="protein sequence ID" value="MDQ0366835.1"/>
    <property type="molecule type" value="Genomic_DNA"/>
</dbReference>
<dbReference type="Proteomes" id="UP001240236">
    <property type="component" value="Unassembled WGS sequence"/>
</dbReference>
<evidence type="ECO:0000313" key="2">
    <source>
        <dbReference type="Proteomes" id="UP001240236"/>
    </source>
</evidence>
<dbReference type="AlphaFoldDB" id="A0AAE3W1N9"/>
<evidence type="ECO:0000313" key="1">
    <source>
        <dbReference type="EMBL" id="MDQ0366835.1"/>
    </source>
</evidence>
<proteinExistence type="predicted"/>
<organism evidence="1 2">
    <name type="scientific">Catenuloplanes indicus</name>
    <dbReference type="NCBI Taxonomy" id="137267"/>
    <lineage>
        <taxon>Bacteria</taxon>
        <taxon>Bacillati</taxon>
        <taxon>Actinomycetota</taxon>
        <taxon>Actinomycetes</taxon>
        <taxon>Micromonosporales</taxon>
        <taxon>Micromonosporaceae</taxon>
        <taxon>Catenuloplanes</taxon>
    </lineage>
</organism>
<name>A0AAE3W1N9_9ACTN</name>
<accession>A0AAE3W1N9</accession>
<gene>
    <name evidence="1" type="ORF">J2S42_003504</name>
</gene>
<sequence>MIVSERLADATVAARLADLPAVATQVQRIVMSRQLLNG</sequence>
<protein>
    <submittedName>
        <fullName evidence="1">Uncharacterized protein</fullName>
    </submittedName>
</protein>
<comment type="caution">
    <text evidence="1">The sequence shown here is derived from an EMBL/GenBank/DDBJ whole genome shotgun (WGS) entry which is preliminary data.</text>
</comment>
<reference evidence="1 2" key="1">
    <citation type="submission" date="2023-07" db="EMBL/GenBank/DDBJ databases">
        <title>Sequencing the genomes of 1000 actinobacteria strains.</title>
        <authorList>
            <person name="Klenk H.-P."/>
        </authorList>
    </citation>
    <scope>NUCLEOTIDE SEQUENCE [LARGE SCALE GENOMIC DNA]</scope>
    <source>
        <strain evidence="1 2">DSM 44709</strain>
    </source>
</reference>